<dbReference type="Proteomes" id="UP000308600">
    <property type="component" value="Unassembled WGS sequence"/>
</dbReference>
<proteinExistence type="predicted"/>
<protein>
    <submittedName>
        <fullName evidence="1">HECT-domain-containing protein</fullName>
    </submittedName>
</protein>
<evidence type="ECO:0000313" key="2">
    <source>
        <dbReference type="Proteomes" id="UP000308600"/>
    </source>
</evidence>
<accession>A0ACD3AXU2</accession>
<sequence>MFSFESERRRKINLGGVSSAATSTEVLGQAKAIRLERLEQKRRQENATRLQAWWRGVNEARRTRDEMRRTFEGDVSGLTGLRCLVLIGQDEGILGRWSSTLSKYDETSLFMPAKGSHKSSWVVLIRKTCLLLLRSVAESPHGPNASNHLRILNALLSPEVAKKHLGPGTDFTQSLIQYLLGHEYYSLIARSISAIPLEDKASSSSLPTLVQLVVYPLKTFPSTSSQYSEAILSLFFSIFTIPLVPNRLPIPSLTHLSANLPLKDLHLLEPSLSRFSTLGSDARAHLLANVLMFVPPRYSALPDSCLSAYLRLLTTLFEGLPAHALQPSDQINQTNIWTQIADMDEDDLPNQTRVRVVSNFELASPLPRPQLDTRTYKRLAVLPTLTHIKALLAVAQKRSFLAFVTFILSLNKIWPMSKDHTLSAILINSKNGIVKELYRGYVRGTKLGKDEYPDALTEFANASAWPPILLLCDLYTQALRTMDDDEFFGKLQSTSAPRNPLTLDEVSALSRRLINIAFPLYWNEEQFVQVKGMIPHLQYSWDLVRDSMTKCVLAIHARDSRKPFVPPTHWHVGSQLDMRAFIEAAIFEEQQITNNHQTTLPSNSRLLSTISPCLNILNNIPFAIPFDSRIYIYRSFIHSDMFANGREDSFLWRRTHRNNIQVRRGHVAQDGFDKLGNSNLKGPIEISFIDQFGQAEAGIDGGGVFKEFFTSLCKEVFDTDRGLWLANQKNELYPNPHAYATESYSLSWYRFIGRIVGKAMYEGILIDVAFAGFFLSKWLRRESLLDDLASLDPDLYKGLIYLKHYPGNPEDLSLSFTVADEEFGVTKTIDLKPNGSNIPVTRENRHEYILLMSHYRLSKQIRKQSDAFFEGLSEMIDQRWVRMFNQQELQLVLGGTDAPIDLDDLRKHTNYGGVYDDNEETIVKFWKVVNTFNHEQRRSLLRFVTSCSRPPLLGFKELVPNFSIRDSGDEQRLPSSSTCVNLLKLPRYKSGHILRDKLLKAINSGAGFDLS</sequence>
<evidence type="ECO:0000313" key="1">
    <source>
        <dbReference type="EMBL" id="TFK70099.1"/>
    </source>
</evidence>
<keyword evidence="2" id="KW-1185">Reference proteome</keyword>
<reference evidence="1 2" key="1">
    <citation type="journal article" date="2019" name="Nat. Ecol. Evol.">
        <title>Megaphylogeny resolves global patterns of mushroom evolution.</title>
        <authorList>
            <person name="Varga T."/>
            <person name="Krizsan K."/>
            <person name="Foldi C."/>
            <person name="Dima B."/>
            <person name="Sanchez-Garcia M."/>
            <person name="Sanchez-Ramirez S."/>
            <person name="Szollosi G.J."/>
            <person name="Szarkandi J.G."/>
            <person name="Papp V."/>
            <person name="Albert L."/>
            <person name="Andreopoulos W."/>
            <person name="Angelini C."/>
            <person name="Antonin V."/>
            <person name="Barry K.W."/>
            <person name="Bougher N.L."/>
            <person name="Buchanan P."/>
            <person name="Buyck B."/>
            <person name="Bense V."/>
            <person name="Catcheside P."/>
            <person name="Chovatia M."/>
            <person name="Cooper J."/>
            <person name="Damon W."/>
            <person name="Desjardin D."/>
            <person name="Finy P."/>
            <person name="Geml J."/>
            <person name="Haridas S."/>
            <person name="Hughes K."/>
            <person name="Justo A."/>
            <person name="Karasinski D."/>
            <person name="Kautmanova I."/>
            <person name="Kiss B."/>
            <person name="Kocsube S."/>
            <person name="Kotiranta H."/>
            <person name="LaButti K.M."/>
            <person name="Lechner B.E."/>
            <person name="Liimatainen K."/>
            <person name="Lipzen A."/>
            <person name="Lukacs Z."/>
            <person name="Mihaltcheva S."/>
            <person name="Morgado L.N."/>
            <person name="Niskanen T."/>
            <person name="Noordeloos M.E."/>
            <person name="Ohm R.A."/>
            <person name="Ortiz-Santana B."/>
            <person name="Ovrebo C."/>
            <person name="Racz N."/>
            <person name="Riley R."/>
            <person name="Savchenko A."/>
            <person name="Shiryaev A."/>
            <person name="Soop K."/>
            <person name="Spirin V."/>
            <person name="Szebenyi C."/>
            <person name="Tomsovsky M."/>
            <person name="Tulloss R.E."/>
            <person name="Uehling J."/>
            <person name="Grigoriev I.V."/>
            <person name="Vagvolgyi C."/>
            <person name="Papp T."/>
            <person name="Martin F.M."/>
            <person name="Miettinen O."/>
            <person name="Hibbett D.S."/>
            <person name="Nagy L.G."/>
        </authorList>
    </citation>
    <scope>NUCLEOTIDE SEQUENCE [LARGE SCALE GENOMIC DNA]</scope>
    <source>
        <strain evidence="1 2">NL-1719</strain>
    </source>
</reference>
<dbReference type="EMBL" id="ML208319">
    <property type="protein sequence ID" value="TFK70099.1"/>
    <property type="molecule type" value="Genomic_DNA"/>
</dbReference>
<organism evidence="1 2">
    <name type="scientific">Pluteus cervinus</name>
    <dbReference type="NCBI Taxonomy" id="181527"/>
    <lineage>
        <taxon>Eukaryota</taxon>
        <taxon>Fungi</taxon>
        <taxon>Dikarya</taxon>
        <taxon>Basidiomycota</taxon>
        <taxon>Agaricomycotina</taxon>
        <taxon>Agaricomycetes</taxon>
        <taxon>Agaricomycetidae</taxon>
        <taxon>Agaricales</taxon>
        <taxon>Pluteineae</taxon>
        <taxon>Pluteaceae</taxon>
        <taxon>Pluteus</taxon>
    </lineage>
</organism>
<gene>
    <name evidence="1" type="ORF">BDN72DRAFT_819374</name>
</gene>
<name>A0ACD3AXU2_9AGAR</name>